<evidence type="ECO:0000313" key="1">
    <source>
        <dbReference type="EMBL" id="NHO65710.1"/>
    </source>
</evidence>
<gene>
    <name evidence="1" type="ORF">G8770_09175</name>
</gene>
<dbReference type="EMBL" id="JAAONZ010000005">
    <property type="protein sequence ID" value="NHO65710.1"/>
    <property type="molecule type" value="Genomic_DNA"/>
</dbReference>
<dbReference type="AlphaFoldDB" id="A0A9E5JVL7"/>
<dbReference type="Proteomes" id="UP000787472">
    <property type="component" value="Unassembled WGS sequence"/>
</dbReference>
<accession>A0A9E5JVL7</accession>
<evidence type="ECO:0000313" key="2">
    <source>
        <dbReference type="Proteomes" id="UP000787472"/>
    </source>
</evidence>
<dbReference type="Gene3D" id="3.40.50.1820">
    <property type="entry name" value="alpha/beta hydrolase"/>
    <property type="match status" value="1"/>
</dbReference>
<protein>
    <recommendedName>
        <fullName evidence="3">Alpha/beta hydrolase</fullName>
    </recommendedName>
</protein>
<reference evidence="1" key="1">
    <citation type="submission" date="2020-03" db="EMBL/GenBank/DDBJ databases">
        <authorList>
            <person name="Guo F."/>
        </authorList>
    </citation>
    <scope>NUCLEOTIDE SEQUENCE</scope>
    <source>
        <strain evidence="1">JCM 30134</strain>
    </source>
</reference>
<comment type="caution">
    <text evidence="1">The sequence shown here is derived from an EMBL/GenBank/DDBJ whole genome shotgun (WGS) entry which is preliminary data.</text>
</comment>
<organism evidence="1 2">
    <name type="scientific">Pseudomaricurvus hydrocarbonicus</name>
    <dbReference type="NCBI Taxonomy" id="1470433"/>
    <lineage>
        <taxon>Bacteria</taxon>
        <taxon>Pseudomonadati</taxon>
        <taxon>Pseudomonadota</taxon>
        <taxon>Gammaproteobacteria</taxon>
        <taxon>Cellvibrionales</taxon>
        <taxon>Cellvibrionaceae</taxon>
        <taxon>Pseudomaricurvus</taxon>
    </lineage>
</organism>
<dbReference type="SUPFAM" id="SSF53474">
    <property type="entry name" value="alpha/beta-Hydrolases"/>
    <property type="match status" value="1"/>
</dbReference>
<name>A0A9E5JVL7_9GAMM</name>
<evidence type="ECO:0008006" key="3">
    <source>
        <dbReference type="Google" id="ProtNLM"/>
    </source>
</evidence>
<sequence>MKQSLYLLAGLLCDERVWRAQFDALQDLTEVHALDFRGCENHIAMAQRVLAEAPVTFALAGHSTGARVARAGLVVISPRISL</sequence>
<keyword evidence="2" id="KW-1185">Reference proteome</keyword>
<dbReference type="InterPro" id="IPR029058">
    <property type="entry name" value="AB_hydrolase_fold"/>
</dbReference>
<proteinExistence type="predicted"/>